<protein>
    <recommendedName>
        <fullName evidence="4">Lipoprotein</fullName>
    </recommendedName>
</protein>
<evidence type="ECO:0000313" key="3">
    <source>
        <dbReference type="Proteomes" id="UP000280935"/>
    </source>
</evidence>
<dbReference type="PROSITE" id="PS51257">
    <property type="entry name" value="PROKAR_LIPOPROTEIN"/>
    <property type="match status" value="1"/>
</dbReference>
<dbReference type="RefSeq" id="WP_125228693.1">
    <property type="nucleotide sequence ID" value="NZ_RQYT01000034.1"/>
</dbReference>
<evidence type="ECO:0008006" key="4">
    <source>
        <dbReference type="Google" id="ProtNLM"/>
    </source>
</evidence>
<sequence length="127" mass="13245">MRIQGAVALAAMLLLAGCEAGTRTAEPHERSFEIAVGEVVIIPVVGTNHSARTGPQISGVTGESVSHELKVGSCKVEQPGCTSRTTMVVKGVKAGTTTIDVRGCFFGNGPEDCQQNSEPETYTVVVK</sequence>
<accession>A0A3P1WTD0</accession>
<evidence type="ECO:0000256" key="1">
    <source>
        <dbReference type="SAM" id="SignalP"/>
    </source>
</evidence>
<organism evidence="2 3">
    <name type="scientific">Arachnia propionica</name>
    <dbReference type="NCBI Taxonomy" id="1750"/>
    <lineage>
        <taxon>Bacteria</taxon>
        <taxon>Bacillati</taxon>
        <taxon>Actinomycetota</taxon>
        <taxon>Actinomycetes</taxon>
        <taxon>Propionibacteriales</taxon>
        <taxon>Propionibacteriaceae</taxon>
        <taxon>Arachnia</taxon>
    </lineage>
</organism>
<dbReference type="EMBL" id="RQYT01000034">
    <property type="protein sequence ID" value="RRD48620.1"/>
    <property type="molecule type" value="Genomic_DNA"/>
</dbReference>
<keyword evidence="1" id="KW-0732">Signal</keyword>
<feature type="chain" id="PRO_5038348175" description="Lipoprotein" evidence="1">
    <location>
        <begin position="21"/>
        <end position="127"/>
    </location>
</feature>
<gene>
    <name evidence="2" type="ORF">EII35_11920</name>
</gene>
<evidence type="ECO:0000313" key="2">
    <source>
        <dbReference type="EMBL" id="RRD48620.1"/>
    </source>
</evidence>
<proteinExistence type="predicted"/>
<feature type="signal peptide" evidence="1">
    <location>
        <begin position="1"/>
        <end position="20"/>
    </location>
</feature>
<name>A0A3P1WTD0_9ACTN</name>
<dbReference type="Proteomes" id="UP000280935">
    <property type="component" value="Unassembled WGS sequence"/>
</dbReference>
<dbReference type="AlphaFoldDB" id="A0A3P1WTD0"/>
<comment type="caution">
    <text evidence="2">The sequence shown here is derived from an EMBL/GenBank/DDBJ whole genome shotgun (WGS) entry which is preliminary data.</text>
</comment>
<reference evidence="2 3" key="1">
    <citation type="submission" date="2018-11" db="EMBL/GenBank/DDBJ databases">
        <title>Genomes From Bacteria Associated with the Canine Oral Cavity: a Test Case for Automated Genome-Based Taxonomic Assignment.</title>
        <authorList>
            <person name="Coil D.A."/>
            <person name="Jospin G."/>
            <person name="Darling A.E."/>
            <person name="Wallis C."/>
            <person name="Davis I.J."/>
            <person name="Harris S."/>
            <person name="Eisen J.A."/>
            <person name="Holcombe L.J."/>
            <person name="O'Flynn C."/>
        </authorList>
    </citation>
    <scope>NUCLEOTIDE SEQUENCE [LARGE SCALE GENOMIC DNA]</scope>
    <source>
        <strain evidence="2 3">OH2822_COT-296</strain>
    </source>
</reference>